<organism evidence="2 3">
    <name type="scientific">Xanthomonas campestris pv. phaseoli</name>
    <dbReference type="NCBI Taxonomy" id="317013"/>
    <lineage>
        <taxon>Bacteria</taxon>
        <taxon>Pseudomonadati</taxon>
        <taxon>Pseudomonadota</taxon>
        <taxon>Gammaproteobacteria</taxon>
        <taxon>Lysobacterales</taxon>
        <taxon>Lysobacteraceae</taxon>
        <taxon>Xanthomonas</taxon>
    </lineage>
</organism>
<reference evidence="2 3" key="1">
    <citation type="submission" date="2017-10" db="EMBL/GenBank/DDBJ databases">
        <authorList>
            <person name="Regsiter A."/>
            <person name="William W."/>
        </authorList>
    </citation>
    <scope>NUCLEOTIDE SEQUENCE [LARGE SCALE GENOMIC DNA]</scope>
    <source>
        <strain evidence="2 3">CFBP6991</strain>
    </source>
</reference>
<evidence type="ECO:0000256" key="1">
    <source>
        <dbReference type="SAM" id="MobiDB-lite"/>
    </source>
</evidence>
<gene>
    <name evidence="2" type="ORF">XFF6991_180335</name>
</gene>
<comment type="caution">
    <text evidence="2">The sequence shown here is derived from an EMBL/GenBank/DDBJ whole genome shotgun (WGS) entry which is preliminary data.</text>
</comment>
<sequence length="174" mass="19034">MERDDDGLQANDHRGGGRPVGLQRGVGRHVDMRIVRDYPAGTPAVAHIHAWLQQQSRLGTQPRQAPPPAAAAALGVVRISTASLDRPFNTRVDNISNAAPLPARGQPRDDITIDACNTGRRYHWVYSWEQSGQSAAWQLRSYRLQTVTDCQAPPEASMAIDTAAEHDIGVTDRP</sequence>
<evidence type="ECO:0000313" key="3">
    <source>
        <dbReference type="Proteomes" id="UP000234345"/>
    </source>
</evidence>
<protein>
    <submittedName>
        <fullName evidence="2">Secreted protein</fullName>
    </submittedName>
</protein>
<evidence type="ECO:0000313" key="2">
    <source>
        <dbReference type="EMBL" id="SOO23224.1"/>
    </source>
</evidence>
<name>A0A7Z7IZH3_XANCH</name>
<dbReference type="AlphaFoldDB" id="A0A7Z7IZH3"/>
<accession>A0A7Z7IZH3</accession>
<proteinExistence type="predicted"/>
<dbReference type="Proteomes" id="UP000234345">
    <property type="component" value="Unassembled WGS sequence"/>
</dbReference>
<feature type="region of interest" description="Disordered" evidence="1">
    <location>
        <begin position="1"/>
        <end position="25"/>
    </location>
</feature>
<dbReference type="EMBL" id="OCZC01000046">
    <property type="protein sequence ID" value="SOO23224.1"/>
    <property type="molecule type" value="Genomic_DNA"/>
</dbReference>